<evidence type="ECO:0000259" key="5">
    <source>
        <dbReference type="Pfam" id="PF08028"/>
    </source>
</evidence>
<gene>
    <name evidence="6" type="ORF">NL394_22785</name>
</gene>
<evidence type="ECO:0000313" key="6">
    <source>
        <dbReference type="EMBL" id="UYW00036.1"/>
    </source>
</evidence>
<reference evidence="6" key="1">
    <citation type="submission" date="2022-07" db="EMBL/GenBank/DDBJ databases">
        <authorList>
            <person name="Wu T."/>
        </authorList>
    </citation>
    <scope>NUCLEOTIDE SEQUENCE</scope>
    <source>
        <strain evidence="6">SD-1</strain>
        <plasmid evidence="6">unnamed2</plasmid>
    </source>
</reference>
<dbReference type="InterPro" id="IPR013107">
    <property type="entry name" value="Acyl-CoA_DH_C"/>
</dbReference>
<feature type="domain" description="Acyl-CoA dehydrogenase C-terminal" evidence="5">
    <location>
        <begin position="259"/>
        <end position="392"/>
    </location>
</feature>
<geneLocation type="plasmid" evidence="6 7">
    <name>unnamed2</name>
</geneLocation>
<dbReference type="PIRSF" id="PIRSF016578">
    <property type="entry name" value="HsaA"/>
    <property type="match status" value="1"/>
</dbReference>
<evidence type="ECO:0000256" key="2">
    <source>
        <dbReference type="ARBA" id="ARBA00049661"/>
    </source>
</evidence>
<dbReference type="GO" id="GO:0050660">
    <property type="term" value="F:flavin adenine dinucleotide binding"/>
    <property type="evidence" value="ECO:0007669"/>
    <property type="project" value="InterPro"/>
</dbReference>
<sequence length="414" mass="45186">MKMGSPAWTTVPVDVSGPDSRISQPDADLMKKARSLYPLVREHALDSDRDRRVSQVVIDKMEELDLFQVCTPRRYGGFQANFRTLFDLTAEIARGDGGTAWAFGLLNSNAWDIGTYSRQAQDEIWGANPRARITTVVEPAAGPTASARRVDGGYLISGRWPYASGSLHAQWAELGFNVEIDGETVRMMTLLPINEVTVEDTWYVAGMRGSGSNTIVGRDLFAPDYRTQTFVDLMEGNYASEFVDEVEYLTPLAPNHNLILVAAQIGLAQAALDFALEILPQRGVTKTKYRKGSEAPSNQIAVAEAANAIDVARMLAKRACYDIDAAAVFNGGAIDLPTRARIRMDTASIAVQCREAIERMLTAVGSAAFASTNPLQQIWRDAGTASRHAMVNVGVSKEVYGRTLLGDEEFVIAI</sequence>
<dbReference type="GO" id="GO:0033539">
    <property type="term" value="P:fatty acid beta-oxidation using acyl-CoA dehydrogenase"/>
    <property type="evidence" value="ECO:0007669"/>
    <property type="project" value="TreeGrafter"/>
</dbReference>
<dbReference type="InterPro" id="IPR050741">
    <property type="entry name" value="Acyl-CoA_dehydrogenase"/>
</dbReference>
<proteinExistence type="inferred from homology"/>
<dbReference type="RefSeq" id="WP_168529437.1">
    <property type="nucleotide sequence ID" value="NZ_CP043010.1"/>
</dbReference>
<dbReference type="PANTHER" id="PTHR48083">
    <property type="entry name" value="MEDIUM-CHAIN SPECIFIC ACYL-COA DEHYDROGENASE, MITOCHONDRIAL-RELATED"/>
    <property type="match status" value="1"/>
</dbReference>
<feature type="region of interest" description="Disordered" evidence="3">
    <location>
        <begin position="1"/>
        <end position="23"/>
    </location>
</feature>
<dbReference type="GO" id="GO:0005737">
    <property type="term" value="C:cytoplasm"/>
    <property type="evidence" value="ECO:0007669"/>
    <property type="project" value="TreeGrafter"/>
</dbReference>
<dbReference type="Gene3D" id="2.40.110.10">
    <property type="entry name" value="Butyryl-CoA Dehydrogenase, subunit A, domain 2"/>
    <property type="match status" value="1"/>
</dbReference>
<dbReference type="GO" id="GO:0016712">
    <property type="term" value="F:oxidoreductase activity, acting on paired donors, with incorporation or reduction of molecular oxygen, reduced flavin or flavoprotein as one donor, and incorporation of one atom of oxygen"/>
    <property type="evidence" value="ECO:0007669"/>
    <property type="project" value="TreeGrafter"/>
</dbReference>
<dbReference type="InterPro" id="IPR009100">
    <property type="entry name" value="AcylCoA_DH/oxidase_NM_dom_sf"/>
</dbReference>
<dbReference type="GO" id="GO:0003995">
    <property type="term" value="F:acyl-CoA dehydrogenase activity"/>
    <property type="evidence" value="ECO:0007669"/>
    <property type="project" value="TreeGrafter"/>
</dbReference>
<dbReference type="PANTHER" id="PTHR48083:SF19">
    <property type="entry name" value="FLAVIN-DEPENDENT MONOOXYGENASE, OXYGENASE SUBUNIT HSAA"/>
    <property type="match status" value="1"/>
</dbReference>
<evidence type="ECO:0000313" key="7">
    <source>
        <dbReference type="Proteomes" id="UP001163293"/>
    </source>
</evidence>
<dbReference type="InterPro" id="IPR046373">
    <property type="entry name" value="Acyl-CoA_Oxase/DH_mid-dom_sf"/>
</dbReference>
<dbReference type="Pfam" id="PF08028">
    <property type="entry name" value="Acyl-CoA_dh_2"/>
    <property type="match status" value="1"/>
</dbReference>
<evidence type="ECO:0000256" key="3">
    <source>
        <dbReference type="SAM" id="MobiDB-lite"/>
    </source>
</evidence>
<dbReference type="Pfam" id="PF02771">
    <property type="entry name" value="Acyl-CoA_dh_N"/>
    <property type="match status" value="1"/>
</dbReference>
<name>A0AAX3EQ47_PAEUR</name>
<dbReference type="SUPFAM" id="SSF56645">
    <property type="entry name" value="Acyl-CoA dehydrogenase NM domain-like"/>
    <property type="match status" value="1"/>
</dbReference>
<dbReference type="EMBL" id="CP101187">
    <property type="protein sequence ID" value="UYW00036.1"/>
    <property type="molecule type" value="Genomic_DNA"/>
</dbReference>
<dbReference type="AlphaFoldDB" id="A0AAX3EQ47"/>
<keyword evidence="6" id="KW-0614">Plasmid</keyword>
<dbReference type="Proteomes" id="UP001163293">
    <property type="component" value="Plasmid unnamed2"/>
</dbReference>
<dbReference type="InterPro" id="IPR037069">
    <property type="entry name" value="AcylCoA_DH/ox_N_sf"/>
</dbReference>
<dbReference type="SUPFAM" id="SSF47203">
    <property type="entry name" value="Acyl-CoA dehydrogenase C-terminal domain-like"/>
    <property type="match status" value="1"/>
</dbReference>
<protein>
    <submittedName>
        <fullName evidence="6">Acyl-CoA dehydrogenase family protein</fullName>
    </submittedName>
</protein>
<evidence type="ECO:0000259" key="4">
    <source>
        <dbReference type="Pfam" id="PF02771"/>
    </source>
</evidence>
<comment type="similarity">
    <text evidence="2">Belongs to the HpaH/HsaA monooxygenase family.</text>
</comment>
<organism evidence="6 7">
    <name type="scientific">Paenarthrobacter ureafaciens</name>
    <dbReference type="NCBI Taxonomy" id="37931"/>
    <lineage>
        <taxon>Bacteria</taxon>
        <taxon>Bacillati</taxon>
        <taxon>Actinomycetota</taxon>
        <taxon>Actinomycetes</taxon>
        <taxon>Micrococcales</taxon>
        <taxon>Micrococcaceae</taxon>
        <taxon>Paenarthrobacter</taxon>
    </lineage>
</organism>
<accession>A0AAX3EQ47</accession>
<dbReference type="Gene3D" id="1.10.540.10">
    <property type="entry name" value="Acyl-CoA dehydrogenase/oxidase, N-terminal domain"/>
    <property type="match status" value="1"/>
</dbReference>
<keyword evidence="7" id="KW-1185">Reference proteome</keyword>
<keyword evidence="1" id="KW-0560">Oxidoreductase</keyword>
<dbReference type="Gene3D" id="1.20.140.10">
    <property type="entry name" value="Butyryl-CoA Dehydrogenase, subunit A, domain 3"/>
    <property type="match status" value="1"/>
</dbReference>
<evidence type="ECO:0000256" key="1">
    <source>
        <dbReference type="ARBA" id="ARBA00023002"/>
    </source>
</evidence>
<feature type="domain" description="Acyl-CoA dehydrogenase/oxidase N-terminal" evidence="4">
    <location>
        <begin position="41"/>
        <end position="125"/>
    </location>
</feature>
<dbReference type="InterPro" id="IPR013786">
    <property type="entry name" value="AcylCoA_DH/ox_N"/>
</dbReference>
<dbReference type="InterPro" id="IPR036250">
    <property type="entry name" value="AcylCo_DH-like_C"/>
</dbReference>